<evidence type="ECO:0000313" key="1">
    <source>
        <dbReference type="EMBL" id="WDE13943.1"/>
    </source>
</evidence>
<keyword evidence="2" id="KW-1185">Reference proteome</keyword>
<proteinExistence type="predicted"/>
<evidence type="ECO:0000313" key="2">
    <source>
        <dbReference type="Proteomes" id="UP001215231"/>
    </source>
</evidence>
<dbReference type="Proteomes" id="UP001215231">
    <property type="component" value="Chromosome"/>
</dbReference>
<dbReference type="EMBL" id="CP059693">
    <property type="protein sequence ID" value="WDE13943.1"/>
    <property type="molecule type" value="Genomic_DNA"/>
</dbReference>
<accession>A0ABY7VLX8</accession>
<gene>
    <name evidence="1" type="ORF">H3N35_11145</name>
</gene>
<name>A0ABY7VLX8_9GAMM</name>
<dbReference type="RefSeq" id="WP_274054397.1">
    <property type="nucleotide sequence ID" value="NZ_CP059693.1"/>
</dbReference>
<protein>
    <submittedName>
        <fullName evidence="1">Uncharacterized protein</fullName>
    </submittedName>
</protein>
<reference evidence="1 2" key="1">
    <citation type="journal article" date="2022" name="Mar. Drugs">
        <title>Bioassay-Guided Fractionation Leads to the Detection of Cholic Acid Generated by the Rare Thalassomonas sp.</title>
        <authorList>
            <person name="Pheiffer F."/>
            <person name="Schneider Y.K."/>
            <person name="Hansen E.H."/>
            <person name="Andersen J.H."/>
            <person name="Isaksson J."/>
            <person name="Busche T."/>
            <person name="R C."/>
            <person name="Kalinowski J."/>
            <person name="Zyl L.V."/>
            <person name="Trindade M."/>
        </authorList>
    </citation>
    <scope>NUCLEOTIDE SEQUENCE [LARGE SCALE GENOMIC DNA]</scope>
    <source>
        <strain evidence="1 2">A5K-61T</strain>
    </source>
</reference>
<organism evidence="1 2">
    <name type="scientific">Thalassomonas haliotis</name>
    <dbReference type="NCBI Taxonomy" id="485448"/>
    <lineage>
        <taxon>Bacteria</taxon>
        <taxon>Pseudomonadati</taxon>
        <taxon>Pseudomonadota</taxon>
        <taxon>Gammaproteobacteria</taxon>
        <taxon>Alteromonadales</taxon>
        <taxon>Colwelliaceae</taxon>
        <taxon>Thalassomonas</taxon>
    </lineage>
</organism>
<sequence length="67" mass="6997">MLGDKHPALTGSNTGESGAEIYSANGSHALYAFAGSYTYQSINIVVDSIDLTDPAGGRHGTPRIMLK</sequence>